<evidence type="ECO:0000313" key="5">
    <source>
        <dbReference type="EMBL" id="JAT24440.1"/>
    </source>
</evidence>
<dbReference type="Pfam" id="PF00028">
    <property type="entry name" value="Cadherin"/>
    <property type="match status" value="2"/>
</dbReference>
<dbReference type="EMBL" id="GEBQ01015537">
    <property type="protein sequence ID" value="JAT24440.1"/>
    <property type="molecule type" value="Transcribed_RNA"/>
</dbReference>
<dbReference type="PANTHER" id="PTHR24026">
    <property type="entry name" value="FAT ATYPICAL CADHERIN-RELATED"/>
    <property type="match status" value="1"/>
</dbReference>
<organism evidence="5">
    <name type="scientific">Graphocephala atropunctata</name>
    <dbReference type="NCBI Taxonomy" id="36148"/>
    <lineage>
        <taxon>Eukaryota</taxon>
        <taxon>Metazoa</taxon>
        <taxon>Ecdysozoa</taxon>
        <taxon>Arthropoda</taxon>
        <taxon>Hexapoda</taxon>
        <taxon>Insecta</taxon>
        <taxon>Pterygota</taxon>
        <taxon>Neoptera</taxon>
        <taxon>Paraneoptera</taxon>
        <taxon>Hemiptera</taxon>
        <taxon>Auchenorrhyncha</taxon>
        <taxon>Membracoidea</taxon>
        <taxon>Cicadellidae</taxon>
        <taxon>Cicadellinae</taxon>
        <taxon>Cicadellini</taxon>
        <taxon>Graphocephala</taxon>
    </lineage>
</organism>
<keyword evidence="1" id="KW-0812">Transmembrane</keyword>
<dbReference type="FunFam" id="2.60.40.60:FF:000059">
    <property type="entry name" value="FAT atypical cadherin 3"/>
    <property type="match status" value="1"/>
</dbReference>
<dbReference type="SUPFAM" id="SSF49313">
    <property type="entry name" value="Cadherin-like"/>
    <property type="match status" value="3"/>
</dbReference>
<evidence type="ECO:0000259" key="4">
    <source>
        <dbReference type="PROSITE" id="PS50268"/>
    </source>
</evidence>
<name>A0A1B6LL65_9HEMI</name>
<dbReference type="AlphaFoldDB" id="A0A1B6LL65"/>
<feature type="domain" description="Cadherin" evidence="4">
    <location>
        <begin position="1"/>
        <end position="55"/>
    </location>
</feature>
<reference evidence="5" key="1">
    <citation type="submission" date="2015-11" db="EMBL/GenBank/DDBJ databases">
        <title>De novo transcriptome assembly of four potential Pierce s Disease insect vectors from Arizona vineyards.</title>
        <authorList>
            <person name="Tassone E.E."/>
        </authorList>
    </citation>
    <scope>NUCLEOTIDE SEQUENCE</scope>
</reference>
<dbReference type="InterPro" id="IPR002126">
    <property type="entry name" value="Cadherin-like_dom"/>
</dbReference>
<evidence type="ECO:0000256" key="2">
    <source>
        <dbReference type="ARBA" id="ARBA00022989"/>
    </source>
</evidence>
<dbReference type="GO" id="GO:0007156">
    <property type="term" value="P:homophilic cell adhesion via plasma membrane adhesion molecules"/>
    <property type="evidence" value="ECO:0007669"/>
    <property type="project" value="InterPro"/>
</dbReference>
<keyword evidence="2" id="KW-0472">Membrane</keyword>
<accession>A0A1B6LL65</accession>
<feature type="non-terminal residue" evidence="5">
    <location>
        <position position="1"/>
    </location>
</feature>
<gene>
    <name evidence="5" type="ORF">g.2737</name>
</gene>
<keyword evidence="3" id="KW-0106">Calcium</keyword>
<dbReference type="PROSITE" id="PS50268">
    <property type="entry name" value="CADHERIN_2"/>
    <property type="match status" value="2"/>
</dbReference>
<dbReference type="CDD" id="cd11304">
    <property type="entry name" value="Cadherin_repeat"/>
    <property type="match status" value="2"/>
</dbReference>
<dbReference type="InterPro" id="IPR015919">
    <property type="entry name" value="Cadherin-like_sf"/>
</dbReference>
<evidence type="ECO:0000256" key="3">
    <source>
        <dbReference type="PROSITE-ProRule" id="PRU00043"/>
    </source>
</evidence>
<proteinExistence type="predicted"/>
<feature type="non-terminal residue" evidence="5">
    <location>
        <position position="202"/>
    </location>
</feature>
<sequence>TINPSTGSVTTIEPLDREDIDFYNLTITATNSAGAKAECNLIVNILDKNDNAPQLLVSNYVGYVLEDVPVGSLIQGNDSNPLVIYATDVDSQSNALLRFKILEPSAAGMFYIDGFTGTIRTKTQLDYESVVSVRFTVRVVDLGEPQLTSDVTAEVNINILDVNDCMPRFLHAEYNLSMLVPLYPDARIVQVEASDEDTAPLT</sequence>
<dbReference type="SMART" id="SM00112">
    <property type="entry name" value="CA"/>
    <property type="match status" value="2"/>
</dbReference>
<dbReference type="GO" id="GO:0016020">
    <property type="term" value="C:membrane"/>
    <property type="evidence" value="ECO:0007669"/>
    <property type="project" value="InterPro"/>
</dbReference>
<protein>
    <recommendedName>
        <fullName evidence="4">Cadherin domain-containing protein</fullName>
    </recommendedName>
</protein>
<dbReference type="Gene3D" id="2.60.40.60">
    <property type="entry name" value="Cadherins"/>
    <property type="match status" value="2"/>
</dbReference>
<dbReference type="PANTHER" id="PTHR24026:SF125">
    <property type="entry name" value="FAT-LIKE CADHERIN-RELATED TUMOR SUPPRESSOR HOMOLOG"/>
    <property type="match status" value="1"/>
</dbReference>
<evidence type="ECO:0000256" key="1">
    <source>
        <dbReference type="ARBA" id="ARBA00022692"/>
    </source>
</evidence>
<dbReference type="GO" id="GO:0005509">
    <property type="term" value="F:calcium ion binding"/>
    <property type="evidence" value="ECO:0007669"/>
    <property type="project" value="UniProtKB-UniRule"/>
</dbReference>
<feature type="domain" description="Cadherin" evidence="4">
    <location>
        <begin position="56"/>
        <end position="169"/>
    </location>
</feature>
<dbReference type="PRINTS" id="PR00205">
    <property type="entry name" value="CADHERIN"/>
</dbReference>
<keyword evidence="2" id="KW-1133">Transmembrane helix</keyword>